<gene>
    <name evidence="1" type="ORF">ARMGADRAFT_1157960</name>
</gene>
<evidence type="ECO:0000313" key="2">
    <source>
        <dbReference type="Proteomes" id="UP000217790"/>
    </source>
</evidence>
<accession>A0A2H3EL61</accession>
<proteinExistence type="predicted"/>
<dbReference type="Proteomes" id="UP000217790">
    <property type="component" value="Unassembled WGS sequence"/>
</dbReference>
<protein>
    <recommendedName>
        <fullName evidence="3">Fungal STAND N-terminal Goodbye domain-containing protein</fullName>
    </recommendedName>
</protein>
<dbReference type="InParanoid" id="A0A2H3EL61"/>
<reference evidence="2" key="1">
    <citation type="journal article" date="2017" name="Nat. Ecol. Evol.">
        <title>Genome expansion and lineage-specific genetic innovations in the forest pathogenic fungi Armillaria.</title>
        <authorList>
            <person name="Sipos G."/>
            <person name="Prasanna A.N."/>
            <person name="Walter M.C."/>
            <person name="O'Connor E."/>
            <person name="Balint B."/>
            <person name="Krizsan K."/>
            <person name="Kiss B."/>
            <person name="Hess J."/>
            <person name="Varga T."/>
            <person name="Slot J."/>
            <person name="Riley R."/>
            <person name="Boka B."/>
            <person name="Rigling D."/>
            <person name="Barry K."/>
            <person name="Lee J."/>
            <person name="Mihaltcheva S."/>
            <person name="LaButti K."/>
            <person name="Lipzen A."/>
            <person name="Waldron R."/>
            <person name="Moloney N.M."/>
            <person name="Sperisen C."/>
            <person name="Kredics L."/>
            <person name="Vagvoelgyi C."/>
            <person name="Patrignani A."/>
            <person name="Fitzpatrick D."/>
            <person name="Nagy I."/>
            <person name="Doyle S."/>
            <person name="Anderson J.B."/>
            <person name="Grigoriev I.V."/>
            <person name="Gueldener U."/>
            <person name="Muensterkoetter M."/>
            <person name="Nagy L.G."/>
        </authorList>
    </citation>
    <scope>NUCLEOTIDE SEQUENCE [LARGE SCALE GENOMIC DNA]</scope>
    <source>
        <strain evidence="2">Ar21-2</strain>
    </source>
</reference>
<dbReference type="AlphaFoldDB" id="A0A2H3EL61"/>
<evidence type="ECO:0000313" key="1">
    <source>
        <dbReference type="EMBL" id="PBL03963.1"/>
    </source>
</evidence>
<evidence type="ECO:0008006" key="3">
    <source>
        <dbReference type="Google" id="ProtNLM"/>
    </source>
</evidence>
<sequence length="96" mass="10206">MKWIKRGSKVKRRIDEDGVDLAILTVDILKAAAAAATSIPALGAAAGIVSSILQQISRAQQNTELALRIAARCARALATISKHLETHGKYESEVPS</sequence>
<name>A0A2H3EL61_ARMGA</name>
<dbReference type="EMBL" id="KZ293644">
    <property type="protein sequence ID" value="PBL03963.1"/>
    <property type="molecule type" value="Genomic_DNA"/>
</dbReference>
<keyword evidence="2" id="KW-1185">Reference proteome</keyword>
<organism evidence="1 2">
    <name type="scientific">Armillaria gallica</name>
    <name type="common">Bulbous honey fungus</name>
    <name type="synonym">Armillaria bulbosa</name>
    <dbReference type="NCBI Taxonomy" id="47427"/>
    <lineage>
        <taxon>Eukaryota</taxon>
        <taxon>Fungi</taxon>
        <taxon>Dikarya</taxon>
        <taxon>Basidiomycota</taxon>
        <taxon>Agaricomycotina</taxon>
        <taxon>Agaricomycetes</taxon>
        <taxon>Agaricomycetidae</taxon>
        <taxon>Agaricales</taxon>
        <taxon>Marasmiineae</taxon>
        <taxon>Physalacriaceae</taxon>
        <taxon>Armillaria</taxon>
    </lineage>
</organism>
<dbReference type="STRING" id="47427.A0A2H3EL61"/>